<sequence length="119" mass="12645">MEKGSSLVSGVAFVTLVVLQFVYVNGIDPPEGFRQCDAKQQVDIGSMSSCATCEAACRSASFTSICITNSTNTGALACKCCLPDHLKPISKSAAATTTTSLPFLFFSLFLSFMVNRLIN</sequence>
<keyword evidence="1" id="KW-0812">Transmembrane</keyword>
<evidence type="ECO:0000256" key="1">
    <source>
        <dbReference type="SAM" id="Phobius"/>
    </source>
</evidence>
<evidence type="ECO:0000313" key="2">
    <source>
        <dbReference type="EMBL" id="RZC48140.1"/>
    </source>
</evidence>
<reference evidence="2 3" key="1">
    <citation type="journal article" date="2018" name="Science">
        <title>The opium poppy genome and morphinan production.</title>
        <authorList>
            <person name="Guo L."/>
            <person name="Winzer T."/>
            <person name="Yang X."/>
            <person name="Li Y."/>
            <person name="Ning Z."/>
            <person name="He Z."/>
            <person name="Teodor R."/>
            <person name="Lu Y."/>
            <person name="Bowser T.A."/>
            <person name="Graham I.A."/>
            <person name="Ye K."/>
        </authorList>
    </citation>
    <scope>NUCLEOTIDE SEQUENCE [LARGE SCALE GENOMIC DNA]</scope>
    <source>
        <strain evidence="3">cv. HN1</strain>
        <tissue evidence="2">Leaves</tissue>
    </source>
</reference>
<keyword evidence="1" id="KW-0472">Membrane</keyword>
<proteinExistence type="predicted"/>
<keyword evidence="1" id="KW-1133">Transmembrane helix</keyword>
<feature type="transmembrane region" description="Helical" evidence="1">
    <location>
        <begin position="7"/>
        <end position="24"/>
    </location>
</feature>
<dbReference type="AlphaFoldDB" id="A0A4Y7IK42"/>
<name>A0A4Y7IK42_PAPSO</name>
<keyword evidence="3" id="KW-1185">Reference proteome</keyword>
<dbReference type="Gramene" id="RZC48140">
    <property type="protein sequence ID" value="RZC48140"/>
    <property type="gene ID" value="C5167_041081"/>
</dbReference>
<protein>
    <submittedName>
        <fullName evidence="2">Uncharacterized protein</fullName>
    </submittedName>
</protein>
<organism evidence="2 3">
    <name type="scientific">Papaver somniferum</name>
    <name type="common">Opium poppy</name>
    <dbReference type="NCBI Taxonomy" id="3469"/>
    <lineage>
        <taxon>Eukaryota</taxon>
        <taxon>Viridiplantae</taxon>
        <taxon>Streptophyta</taxon>
        <taxon>Embryophyta</taxon>
        <taxon>Tracheophyta</taxon>
        <taxon>Spermatophyta</taxon>
        <taxon>Magnoliopsida</taxon>
        <taxon>Ranunculales</taxon>
        <taxon>Papaveraceae</taxon>
        <taxon>Papaveroideae</taxon>
        <taxon>Papaver</taxon>
    </lineage>
</organism>
<gene>
    <name evidence="2" type="ORF">C5167_041081</name>
</gene>
<feature type="transmembrane region" description="Helical" evidence="1">
    <location>
        <begin position="93"/>
        <end position="114"/>
    </location>
</feature>
<accession>A0A4Y7IK42</accession>
<evidence type="ECO:0000313" key="3">
    <source>
        <dbReference type="Proteomes" id="UP000316621"/>
    </source>
</evidence>
<dbReference type="Proteomes" id="UP000316621">
    <property type="component" value="Chromosome 1"/>
</dbReference>
<dbReference type="EMBL" id="CM010715">
    <property type="protein sequence ID" value="RZC48140.1"/>
    <property type="molecule type" value="Genomic_DNA"/>
</dbReference>